<dbReference type="AlphaFoldDB" id="A0A6A7AHD4"/>
<protein>
    <submittedName>
        <fullName evidence="1">Uncharacterized protein</fullName>
    </submittedName>
</protein>
<gene>
    <name evidence="1" type="ORF">CC86DRAFT_462926</name>
</gene>
<keyword evidence="2" id="KW-1185">Reference proteome</keyword>
<proteinExistence type="predicted"/>
<accession>A0A6A7AHD4</accession>
<reference evidence="1" key="1">
    <citation type="journal article" date="2020" name="Stud. Mycol.">
        <title>101 Dothideomycetes genomes: a test case for predicting lifestyles and emergence of pathogens.</title>
        <authorList>
            <person name="Haridas S."/>
            <person name="Albert R."/>
            <person name="Binder M."/>
            <person name="Bloem J."/>
            <person name="Labutti K."/>
            <person name="Salamov A."/>
            <person name="Andreopoulos B."/>
            <person name="Baker S."/>
            <person name="Barry K."/>
            <person name="Bills G."/>
            <person name="Bluhm B."/>
            <person name="Cannon C."/>
            <person name="Castanera R."/>
            <person name="Culley D."/>
            <person name="Daum C."/>
            <person name="Ezra D."/>
            <person name="Gonzalez J."/>
            <person name="Henrissat B."/>
            <person name="Kuo A."/>
            <person name="Liang C."/>
            <person name="Lipzen A."/>
            <person name="Lutzoni F."/>
            <person name="Magnuson J."/>
            <person name="Mondo S."/>
            <person name="Nolan M."/>
            <person name="Ohm R."/>
            <person name="Pangilinan J."/>
            <person name="Park H.-J."/>
            <person name="Ramirez L."/>
            <person name="Alfaro M."/>
            <person name="Sun H."/>
            <person name="Tritt A."/>
            <person name="Yoshinaga Y."/>
            <person name="Zwiers L.-H."/>
            <person name="Turgeon B."/>
            <person name="Goodwin S."/>
            <person name="Spatafora J."/>
            <person name="Crous P."/>
            <person name="Grigoriev I."/>
        </authorList>
    </citation>
    <scope>NUCLEOTIDE SEQUENCE</scope>
    <source>
        <strain evidence="1">CBS 113818</strain>
    </source>
</reference>
<organism evidence="1 2">
    <name type="scientific">Ophiobolus disseminans</name>
    <dbReference type="NCBI Taxonomy" id="1469910"/>
    <lineage>
        <taxon>Eukaryota</taxon>
        <taxon>Fungi</taxon>
        <taxon>Dikarya</taxon>
        <taxon>Ascomycota</taxon>
        <taxon>Pezizomycotina</taxon>
        <taxon>Dothideomycetes</taxon>
        <taxon>Pleosporomycetidae</taxon>
        <taxon>Pleosporales</taxon>
        <taxon>Pleosporineae</taxon>
        <taxon>Phaeosphaeriaceae</taxon>
        <taxon>Ophiobolus</taxon>
    </lineage>
</organism>
<evidence type="ECO:0000313" key="2">
    <source>
        <dbReference type="Proteomes" id="UP000799424"/>
    </source>
</evidence>
<name>A0A6A7AHD4_9PLEO</name>
<evidence type="ECO:0000313" key="1">
    <source>
        <dbReference type="EMBL" id="KAF2832702.1"/>
    </source>
</evidence>
<dbReference type="OrthoDB" id="4133832at2759"/>
<dbReference type="Proteomes" id="UP000799424">
    <property type="component" value="Unassembled WGS sequence"/>
</dbReference>
<dbReference type="EMBL" id="MU006217">
    <property type="protein sequence ID" value="KAF2832702.1"/>
    <property type="molecule type" value="Genomic_DNA"/>
</dbReference>
<sequence>MASLAAQIRSVQLSAEVSALLSLPGERRNKIYALCTEPAVSLHDIKNIRIVDPIIGRIVPPQFLALTQTCKQLRAEFRPIYMNVNVGVIPLETLPDYLAAFDSSAHNGYDRLVIVYSDKLERDVRITAQITPSLHIPTVQWVSYQPETGHYSLL</sequence>